<keyword evidence="2" id="KW-1185">Reference proteome</keyword>
<sequence>MSEIGCLVVNDSGNAIKATGVANESDSGLIVYALHKAKTQEGVMNINGFKVIATTNDDRVIAFYYE</sequence>
<organism evidence="1 2">
    <name type="scientific">Starmerella bacillaris</name>
    <name type="common">Yeast</name>
    <name type="synonym">Candida zemplinina</name>
    <dbReference type="NCBI Taxonomy" id="1247836"/>
    <lineage>
        <taxon>Eukaryota</taxon>
        <taxon>Fungi</taxon>
        <taxon>Dikarya</taxon>
        <taxon>Ascomycota</taxon>
        <taxon>Saccharomycotina</taxon>
        <taxon>Dipodascomycetes</taxon>
        <taxon>Dipodascales</taxon>
        <taxon>Trichomonascaceae</taxon>
        <taxon>Starmerella</taxon>
    </lineage>
</organism>
<dbReference type="Proteomes" id="UP001362899">
    <property type="component" value="Unassembled WGS sequence"/>
</dbReference>
<protein>
    <recommendedName>
        <fullName evidence="3">Late endosomal/lysosomal adaptor and MAPK and MTOR activator 5</fullName>
    </recommendedName>
</protein>
<proteinExistence type="predicted"/>
<comment type="caution">
    <text evidence="1">The sequence shown here is derived from an EMBL/GenBank/DDBJ whole genome shotgun (WGS) entry which is preliminary data.</text>
</comment>
<evidence type="ECO:0000313" key="1">
    <source>
        <dbReference type="EMBL" id="GMM52929.1"/>
    </source>
</evidence>
<reference evidence="1 2" key="1">
    <citation type="journal article" date="2023" name="Elife">
        <title>Identification of key yeast species and microbe-microbe interactions impacting larval growth of Drosophila in the wild.</title>
        <authorList>
            <person name="Mure A."/>
            <person name="Sugiura Y."/>
            <person name="Maeda R."/>
            <person name="Honda K."/>
            <person name="Sakurai N."/>
            <person name="Takahashi Y."/>
            <person name="Watada M."/>
            <person name="Katoh T."/>
            <person name="Gotoh A."/>
            <person name="Gotoh Y."/>
            <person name="Taniguchi I."/>
            <person name="Nakamura K."/>
            <person name="Hayashi T."/>
            <person name="Katayama T."/>
            <person name="Uemura T."/>
            <person name="Hattori Y."/>
        </authorList>
    </citation>
    <scope>NUCLEOTIDE SEQUENCE [LARGE SCALE GENOMIC DNA]</scope>
    <source>
        <strain evidence="1 2">SB-73</strain>
    </source>
</reference>
<evidence type="ECO:0008006" key="3">
    <source>
        <dbReference type="Google" id="ProtNLM"/>
    </source>
</evidence>
<dbReference type="AlphaFoldDB" id="A0AAV5RN29"/>
<accession>A0AAV5RN29</accession>
<dbReference type="EMBL" id="BTGC01000008">
    <property type="protein sequence ID" value="GMM52929.1"/>
    <property type="molecule type" value="Genomic_DNA"/>
</dbReference>
<gene>
    <name evidence="1" type="ORF">DASB73_038920</name>
</gene>
<name>A0AAV5RN29_STABA</name>
<evidence type="ECO:0000313" key="2">
    <source>
        <dbReference type="Proteomes" id="UP001362899"/>
    </source>
</evidence>